<protein>
    <recommendedName>
        <fullName evidence="1">Carbohydrate-binding domain-containing protein</fullName>
    </recommendedName>
</protein>
<evidence type="ECO:0000259" key="1">
    <source>
        <dbReference type="Pfam" id="PF06452"/>
    </source>
</evidence>
<dbReference type="Proteomes" id="UP001143307">
    <property type="component" value="Unassembled WGS sequence"/>
</dbReference>
<evidence type="ECO:0000313" key="2">
    <source>
        <dbReference type="EMBL" id="MCX2972008.1"/>
    </source>
</evidence>
<dbReference type="CDD" id="cd00241">
    <property type="entry name" value="DOMON_like"/>
    <property type="match status" value="1"/>
</dbReference>
<accession>A0ABT3SPU2</accession>
<gene>
    <name evidence="2" type="ORF">EYC87_00225</name>
</gene>
<sequence length="320" mass="36499">MAIKGSVRYFSFEPNILQPLRLDVSNSIRFIALKVPLGAIACLCYRSGTYFLLSGVCSANTITMKKYLPMIRALQLLLMTTVSFATAQEQPLAASHDADRSHYLARFANVAPSIDGSSNDVAWESAQWRPLNNIWLGGPLEPTDFNGRYKVTWTEQKLYVLVEFTDDVLVDFHRDPLTQYWDDDCLEIFIDEDHSGGDHQYNHNAFAYHMSLDNRAIDIGSNKMAQEYTHHTRSQWRQQGDKVVWEIAVDIYNDKYRDNADDNQPVELKVGKVMGFMLAYCDNDRSELREHFIGSEHAAGDHKDRGWIDAGLFGTLELTD</sequence>
<organism evidence="2 3">
    <name type="scientific">Candidatus Seongchinamella marina</name>
    <dbReference type="NCBI Taxonomy" id="2518990"/>
    <lineage>
        <taxon>Bacteria</taxon>
        <taxon>Pseudomonadati</taxon>
        <taxon>Pseudomonadota</taxon>
        <taxon>Gammaproteobacteria</taxon>
        <taxon>Cellvibrionales</taxon>
        <taxon>Halieaceae</taxon>
        <taxon>Seongchinamella</taxon>
    </lineage>
</organism>
<dbReference type="InterPro" id="IPR010502">
    <property type="entry name" value="Carb-bd_dom_fam9"/>
</dbReference>
<keyword evidence="3" id="KW-1185">Reference proteome</keyword>
<name>A0ABT3SPU2_9GAMM</name>
<proteinExistence type="predicted"/>
<comment type="caution">
    <text evidence="2">The sequence shown here is derived from an EMBL/GenBank/DDBJ whole genome shotgun (WGS) entry which is preliminary data.</text>
</comment>
<evidence type="ECO:0000313" key="3">
    <source>
        <dbReference type="Proteomes" id="UP001143307"/>
    </source>
</evidence>
<feature type="domain" description="Carbohydrate-binding" evidence="1">
    <location>
        <begin position="114"/>
        <end position="319"/>
    </location>
</feature>
<dbReference type="EMBL" id="SHNP01000001">
    <property type="protein sequence ID" value="MCX2972008.1"/>
    <property type="molecule type" value="Genomic_DNA"/>
</dbReference>
<reference evidence="2" key="1">
    <citation type="submission" date="2019-02" db="EMBL/GenBank/DDBJ databases">
        <authorList>
            <person name="Li S.-H."/>
        </authorList>
    </citation>
    <scope>NUCLEOTIDE SEQUENCE</scope>
    <source>
        <strain evidence="2">IMCC8485</strain>
    </source>
</reference>
<dbReference type="Gene3D" id="2.60.40.1190">
    <property type="match status" value="1"/>
</dbReference>
<dbReference type="Pfam" id="PF06452">
    <property type="entry name" value="CBM9_1"/>
    <property type="match status" value="1"/>
</dbReference>
<dbReference type="SUPFAM" id="SSF49344">
    <property type="entry name" value="CBD9-like"/>
    <property type="match status" value="1"/>
</dbReference>